<evidence type="ECO:0008006" key="4">
    <source>
        <dbReference type="Google" id="ProtNLM"/>
    </source>
</evidence>
<accession>A0A401IKW1</accession>
<reference evidence="3" key="1">
    <citation type="submission" date="2017-05" db="EMBL/GenBank/DDBJ databases">
        <title>Physiological properties and genetic analysis related to exopolysaccharide production of fresh-water unicellular cyanobacterium Aphanothece sacrum, Suizenji Nori, that has been cultured as a food source in Japan.</title>
        <authorList>
            <person name="Kanesaki Y."/>
            <person name="Yoshikawa S."/>
            <person name="Ohki K."/>
        </authorList>
    </citation>
    <scope>NUCLEOTIDE SEQUENCE [LARGE SCALE GENOMIC DNA]</scope>
    <source>
        <strain evidence="3">FPU1</strain>
    </source>
</reference>
<dbReference type="InterPro" id="IPR010328">
    <property type="entry name" value="DUF928"/>
</dbReference>
<dbReference type="EMBL" id="BDQK01000014">
    <property type="protein sequence ID" value="GBF81893.1"/>
    <property type="molecule type" value="Genomic_DNA"/>
</dbReference>
<dbReference type="RefSeq" id="WP_172957424.1">
    <property type="nucleotide sequence ID" value="NZ_BDQK01000014.1"/>
</dbReference>
<gene>
    <name evidence="2" type="ORF">AsFPU1_3315</name>
</gene>
<dbReference type="Pfam" id="PF06051">
    <property type="entry name" value="DUF928"/>
    <property type="match status" value="1"/>
</dbReference>
<sequence>MENKSKPNPTVEENDSNRNPKKAAFNYNPPVDDAPQKGRKATAGRDDCPTVDKSLIALVPEWHLALTAEETPIFWFYIPYPFTIPQSAAIVLWDEQQNKVDEATVSITNTPGIISVRLPKTVLEIDKRYRVDFSVNCLDRNSNTSSSQPIVKSWLKRVALDNNLINELKSATTPRERYILYAANSIWYEALTELAQLRYNQSDAQQIVEDWEELLSQPEINLPELISEPIINCCRLKEN</sequence>
<dbReference type="Proteomes" id="UP000287247">
    <property type="component" value="Unassembled WGS sequence"/>
</dbReference>
<evidence type="ECO:0000256" key="1">
    <source>
        <dbReference type="SAM" id="MobiDB-lite"/>
    </source>
</evidence>
<proteinExistence type="predicted"/>
<organism evidence="2 3">
    <name type="scientific">Aphanothece sacrum FPU1</name>
    <dbReference type="NCBI Taxonomy" id="1920663"/>
    <lineage>
        <taxon>Bacteria</taxon>
        <taxon>Bacillati</taxon>
        <taxon>Cyanobacteriota</taxon>
        <taxon>Cyanophyceae</taxon>
        <taxon>Oscillatoriophycideae</taxon>
        <taxon>Chroococcales</taxon>
        <taxon>Aphanothecaceae</taxon>
        <taxon>Aphanothece</taxon>
    </lineage>
</organism>
<dbReference type="AlphaFoldDB" id="A0A401IKW1"/>
<evidence type="ECO:0000313" key="2">
    <source>
        <dbReference type="EMBL" id="GBF81893.1"/>
    </source>
</evidence>
<evidence type="ECO:0000313" key="3">
    <source>
        <dbReference type="Proteomes" id="UP000287247"/>
    </source>
</evidence>
<keyword evidence="3" id="KW-1185">Reference proteome</keyword>
<comment type="caution">
    <text evidence="2">The sequence shown here is derived from an EMBL/GenBank/DDBJ whole genome shotgun (WGS) entry which is preliminary data.</text>
</comment>
<feature type="region of interest" description="Disordered" evidence="1">
    <location>
        <begin position="1"/>
        <end position="46"/>
    </location>
</feature>
<name>A0A401IKW1_APHSA</name>
<protein>
    <recommendedName>
        <fullName evidence="4">DUF928 domain-containing protein</fullName>
    </recommendedName>
</protein>